<evidence type="ECO:0000313" key="2">
    <source>
        <dbReference type="EMBL" id="KAF5177173.1"/>
    </source>
</evidence>
<protein>
    <submittedName>
        <fullName evidence="2">Uncharacterized protein</fullName>
    </submittedName>
</protein>
<evidence type="ECO:0000313" key="3">
    <source>
        <dbReference type="Proteomes" id="UP000554482"/>
    </source>
</evidence>
<sequence length="124" mass="13896">MSNSSSRRPDDRMESTTSIEPSFLELLGSYFAQTSLRMVSEYPRTSTSEIPVGRADLPVEKKSTLPLAFFKIPRTHIENSLEIETSSMCWFKISDSTLNRNACSSEKIGFLRHKSSVTTSPGLK</sequence>
<evidence type="ECO:0000256" key="1">
    <source>
        <dbReference type="SAM" id="MobiDB-lite"/>
    </source>
</evidence>
<reference evidence="2 3" key="1">
    <citation type="submission" date="2020-06" db="EMBL/GenBank/DDBJ databases">
        <title>Transcriptomic and genomic resources for Thalictrum thalictroides and T. hernandezii: Facilitating candidate gene discovery in an emerging model plant lineage.</title>
        <authorList>
            <person name="Arias T."/>
            <person name="Riano-Pachon D.M."/>
            <person name="Di Stilio V.S."/>
        </authorList>
    </citation>
    <scope>NUCLEOTIDE SEQUENCE [LARGE SCALE GENOMIC DNA]</scope>
    <source>
        <strain evidence="3">cv. WT478/WT964</strain>
        <tissue evidence="2">Leaves</tissue>
    </source>
</reference>
<organism evidence="2 3">
    <name type="scientific">Thalictrum thalictroides</name>
    <name type="common">Rue-anemone</name>
    <name type="synonym">Anemone thalictroides</name>
    <dbReference type="NCBI Taxonomy" id="46969"/>
    <lineage>
        <taxon>Eukaryota</taxon>
        <taxon>Viridiplantae</taxon>
        <taxon>Streptophyta</taxon>
        <taxon>Embryophyta</taxon>
        <taxon>Tracheophyta</taxon>
        <taxon>Spermatophyta</taxon>
        <taxon>Magnoliopsida</taxon>
        <taxon>Ranunculales</taxon>
        <taxon>Ranunculaceae</taxon>
        <taxon>Thalictroideae</taxon>
        <taxon>Thalictrum</taxon>
    </lineage>
</organism>
<dbReference type="AlphaFoldDB" id="A0A7J6UX32"/>
<dbReference type="EMBL" id="JABWDY010041737">
    <property type="protein sequence ID" value="KAF5177173.1"/>
    <property type="molecule type" value="Genomic_DNA"/>
</dbReference>
<proteinExistence type="predicted"/>
<name>A0A7J6UX32_THATH</name>
<dbReference type="Proteomes" id="UP000554482">
    <property type="component" value="Unassembled WGS sequence"/>
</dbReference>
<comment type="caution">
    <text evidence="2">The sequence shown here is derived from an EMBL/GenBank/DDBJ whole genome shotgun (WGS) entry which is preliminary data.</text>
</comment>
<keyword evidence="3" id="KW-1185">Reference proteome</keyword>
<gene>
    <name evidence="2" type="ORF">FRX31_033240</name>
</gene>
<feature type="region of interest" description="Disordered" evidence="1">
    <location>
        <begin position="1"/>
        <end position="20"/>
    </location>
</feature>
<accession>A0A7J6UX32</accession>